<gene>
    <name evidence="2" type="ORF">M0L20_20330</name>
</gene>
<proteinExistence type="predicted"/>
<feature type="compositionally biased region" description="Basic and acidic residues" evidence="1">
    <location>
        <begin position="1"/>
        <end position="22"/>
    </location>
</feature>
<reference evidence="2 3" key="1">
    <citation type="submission" date="2022-04" db="EMBL/GenBank/DDBJ databases">
        <title>Spirosoma sp. strain RP8 genome sequencing and assembly.</title>
        <authorList>
            <person name="Jung Y."/>
        </authorList>
    </citation>
    <scope>NUCLEOTIDE SEQUENCE [LARGE SCALE GENOMIC DNA]</scope>
    <source>
        <strain evidence="2 3">RP8</strain>
    </source>
</reference>
<feature type="compositionally biased region" description="Basic and acidic residues" evidence="1">
    <location>
        <begin position="50"/>
        <end position="62"/>
    </location>
</feature>
<comment type="caution">
    <text evidence="2">The sequence shown here is derived from an EMBL/GenBank/DDBJ whole genome shotgun (WGS) entry which is preliminary data.</text>
</comment>
<dbReference type="Proteomes" id="UP001202180">
    <property type="component" value="Unassembled WGS sequence"/>
</dbReference>
<evidence type="ECO:0000313" key="3">
    <source>
        <dbReference type="Proteomes" id="UP001202180"/>
    </source>
</evidence>
<dbReference type="RefSeq" id="WP_232558429.1">
    <property type="nucleotide sequence ID" value="NZ_JALPRF010000003.1"/>
</dbReference>
<dbReference type="EMBL" id="JALPRF010000003">
    <property type="protein sequence ID" value="MCK8494225.1"/>
    <property type="molecule type" value="Genomic_DNA"/>
</dbReference>
<evidence type="ECO:0000256" key="1">
    <source>
        <dbReference type="SAM" id="MobiDB-lite"/>
    </source>
</evidence>
<organism evidence="2 3">
    <name type="scientific">Spirosoma liriopis</name>
    <dbReference type="NCBI Taxonomy" id="2937440"/>
    <lineage>
        <taxon>Bacteria</taxon>
        <taxon>Pseudomonadati</taxon>
        <taxon>Bacteroidota</taxon>
        <taxon>Cytophagia</taxon>
        <taxon>Cytophagales</taxon>
        <taxon>Cytophagaceae</taxon>
        <taxon>Spirosoma</taxon>
    </lineage>
</organism>
<feature type="region of interest" description="Disordered" evidence="1">
    <location>
        <begin position="1"/>
        <end position="62"/>
    </location>
</feature>
<accession>A0ABT0HRS5</accession>
<sequence>MESSQHDHEKVGEPDFSAKPDVEYLVGEEHDDVDASGVDDHSTGMGEDDYLGKTNREGNKDE</sequence>
<evidence type="ECO:0000313" key="2">
    <source>
        <dbReference type="EMBL" id="MCK8494225.1"/>
    </source>
</evidence>
<name>A0ABT0HRS5_9BACT</name>
<protein>
    <recommendedName>
        <fullName evidence="4">DUF4025 domain-containing protein</fullName>
    </recommendedName>
</protein>
<evidence type="ECO:0008006" key="4">
    <source>
        <dbReference type="Google" id="ProtNLM"/>
    </source>
</evidence>
<keyword evidence="3" id="KW-1185">Reference proteome</keyword>